<keyword evidence="1" id="KW-0812">Transmembrane</keyword>
<dbReference type="AlphaFoldDB" id="A0A3L9YL27"/>
<accession>A0A3L9YL27</accession>
<protein>
    <recommendedName>
        <fullName evidence="4">YhhN-like protein</fullName>
    </recommendedName>
</protein>
<keyword evidence="1" id="KW-0472">Membrane</keyword>
<evidence type="ECO:0000313" key="3">
    <source>
        <dbReference type="Proteomes" id="UP000271339"/>
    </source>
</evidence>
<comment type="caution">
    <text evidence="2">The sequence shown here is derived from an EMBL/GenBank/DDBJ whole genome shotgun (WGS) entry which is preliminary data.</text>
</comment>
<feature type="transmembrane region" description="Helical" evidence="1">
    <location>
        <begin position="36"/>
        <end position="53"/>
    </location>
</feature>
<dbReference type="OrthoDB" id="1253476at2"/>
<proteinExistence type="predicted"/>
<feature type="transmembrane region" description="Helical" evidence="1">
    <location>
        <begin position="65"/>
        <end position="82"/>
    </location>
</feature>
<evidence type="ECO:0008006" key="4">
    <source>
        <dbReference type="Google" id="ProtNLM"/>
    </source>
</evidence>
<organism evidence="2 3">
    <name type="scientific">Ulvibacter antarcticus</name>
    <dbReference type="NCBI Taxonomy" id="442714"/>
    <lineage>
        <taxon>Bacteria</taxon>
        <taxon>Pseudomonadati</taxon>
        <taxon>Bacteroidota</taxon>
        <taxon>Flavobacteriia</taxon>
        <taxon>Flavobacteriales</taxon>
        <taxon>Flavobacteriaceae</taxon>
        <taxon>Ulvibacter</taxon>
    </lineage>
</organism>
<feature type="transmembrane region" description="Helical" evidence="1">
    <location>
        <begin position="146"/>
        <end position="169"/>
    </location>
</feature>
<dbReference type="RefSeq" id="WP_121907781.1">
    <property type="nucleotide sequence ID" value="NZ_REFC01000013.1"/>
</dbReference>
<feature type="transmembrane region" description="Helical" evidence="1">
    <location>
        <begin position="189"/>
        <end position="209"/>
    </location>
</feature>
<name>A0A3L9YL27_9FLAO</name>
<feature type="transmembrane region" description="Helical" evidence="1">
    <location>
        <begin position="119"/>
        <end position="137"/>
    </location>
</feature>
<evidence type="ECO:0000256" key="1">
    <source>
        <dbReference type="SAM" id="Phobius"/>
    </source>
</evidence>
<feature type="transmembrane region" description="Helical" evidence="1">
    <location>
        <begin position="6"/>
        <end position="24"/>
    </location>
</feature>
<sequence length="214" mass="25513">MDNFFKLLSDIVVYLSWFYPILYIKGFAKNSKAFKIFTVYLVGIAIVQFLLYLSNRVLKLDSNLFLFIYYFIFQFLTLSFFYKTLLGYRWIYVVTGIALLFFGMQYINDPQMYYRYNPLGVTVSQSIIVLYTLLYFYRRLSSKGEFLIVNVGVFFYLLSSILIFASGNLVFNLDFPRSTVTMLGRANNIFFFIFQILIMTEWFRNYFIVKKPID</sequence>
<keyword evidence="3" id="KW-1185">Reference proteome</keyword>
<dbReference type="EMBL" id="REFC01000013">
    <property type="protein sequence ID" value="RMA58845.1"/>
    <property type="molecule type" value="Genomic_DNA"/>
</dbReference>
<gene>
    <name evidence="2" type="ORF">BXY75_2224</name>
</gene>
<feature type="transmembrane region" description="Helical" evidence="1">
    <location>
        <begin position="89"/>
        <end position="107"/>
    </location>
</feature>
<dbReference type="Proteomes" id="UP000271339">
    <property type="component" value="Unassembled WGS sequence"/>
</dbReference>
<reference evidence="2 3" key="1">
    <citation type="submission" date="2018-10" db="EMBL/GenBank/DDBJ databases">
        <title>Genomic Encyclopedia of Archaeal and Bacterial Type Strains, Phase II (KMG-II): from individual species to whole genera.</title>
        <authorList>
            <person name="Goeker M."/>
        </authorList>
    </citation>
    <scope>NUCLEOTIDE SEQUENCE [LARGE SCALE GENOMIC DNA]</scope>
    <source>
        <strain evidence="2 3">DSM 23424</strain>
    </source>
</reference>
<evidence type="ECO:0000313" key="2">
    <source>
        <dbReference type="EMBL" id="RMA58845.1"/>
    </source>
</evidence>
<keyword evidence="1" id="KW-1133">Transmembrane helix</keyword>